<dbReference type="Gene3D" id="2.170.130.10">
    <property type="entry name" value="TonB-dependent receptor, plug domain"/>
    <property type="match status" value="1"/>
</dbReference>
<evidence type="ECO:0000256" key="1">
    <source>
        <dbReference type="ARBA" id="ARBA00004571"/>
    </source>
</evidence>
<dbReference type="GO" id="GO:0015344">
    <property type="term" value="F:siderophore uptake transmembrane transporter activity"/>
    <property type="evidence" value="ECO:0007669"/>
    <property type="project" value="TreeGrafter"/>
</dbReference>
<evidence type="ECO:0000256" key="3">
    <source>
        <dbReference type="ARBA" id="ARBA00022452"/>
    </source>
</evidence>
<evidence type="ECO:0000256" key="7">
    <source>
        <dbReference type="ARBA" id="ARBA00023237"/>
    </source>
</evidence>
<keyword evidence="10" id="KW-0732">Signal</keyword>
<dbReference type="Gene3D" id="2.40.170.20">
    <property type="entry name" value="TonB-dependent receptor, beta-barrel domain"/>
    <property type="match status" value="1"/>
</dbReference>
<dbReference type="GO" id="GO:0044718">
    <property type="term" value="P:siderophore transmembrane transport"/>
    <property type="evidence" value="ECO:0007669"/>
    <property type="project" value="TreeGrafter"/>
</dbReference>
<dbReference type="InterPro" id="IPR039426">
    <property type="entry name" value="TonB-dep_rcpt-like"/>
</dbReference>
<evidence type="ECO:0000256" key="4">
    <source>
        <dbReference type="ARBA" id="ARBA00022692"/>
    </source>
</evidence>
<dbReference type="Pfam" id="PF00593">
    <property type="entry name" value="TonB_dep_Rec_b-barrel"/>
    <property type="match status" value="1"/>
</dbReference>
<dbReference type="AlphaFoldDB" id="A0A378QUG6"/>
<keyword evidence="2" id="KW-0813">Transport</keyword>
<dbReference type="InterPro" id="IPR000531">
    <property type="entry name" value="Beta-barrel_TonB"/>
</dbReference>
<evidence type="ECO:0000256" key="9">
    <source>
        <dbReference type="SAM" id="MobiDB-lite"/>
    </source>
</evidence>
<keyword evidence="6 8" id="KW-0472">Membrane</keyword>
<keyword evidence="4" id="KW-0812">Transmembrane</keyword>
<dbReference type="PANTHER" id="PTHR30069">
    <property type="entry name" value="TONB-DEPENDENT OUTER MEMBRANE RECEPTOR"/>
    <property type="match status" value="1"/>
</dbReference>
<organism evidence="13 14">
    <name type="scientific">Moraxella equi</name>
    <dbReference type="NCBI Taxonomy" id="60442"/>
    <lineage>
        <taxon>Bacteria</taxon>
        <taxon>Pseudomonadati</taxon>
        <taxon>Pseudomonadota</taxon>
        <taxon>Gammaproteobacteria</taxon>
        <taxon>Moraxellales</taxon>
        <taxon>Moraxellaceae</taxon>
        <taxon>Moraxella</taxon>
    </lineage>
</organism>
<dbReference type="GO" id="GO:0009279">
    <property type="term" value="C:cell outer membrane"/>
    <property type="evidence" value="ECO:0007669"/>
    <property type="project" value="UniProtKB-SubCell"/>
</dbReference>
<feature type="region of interest" description="Disordered" evidence="9">
    <location>
        <begin position="392"/>
        <end position="413"/>
    </location>
</feature>
<sequence length="918" mass="102298">MLKQSSHHLINHQIPKRPSKTPLCLAVAVALSTQLAYADESQSDEPTVVLADETIYIDRPSIGTQMTVGRDKLKHRSATLGNALAGELGIHSNPFGGGASKPIIRGQDGVRVKILQNGTDVIDMSSLSPDHVVAADTLLASRVEVVRGAGTLLYGTASQAGVVNVVDERIPSRMPQGNIKDNIEGETLLRYNTGSNERVATASLNMGVGQNVAVRVEGLTRRADDYKVPGFQSDVMLDYLPDSHNKSTVGTVGVSYIGDKGHIGVSYSRRQDKYGIPGHNHHYDSCTADFISAIDNPERAVAGRYYLNAYPHLMDDEDIVDTPHFDGCKVADNGEEHGHSHDKPLGFDHDHNHSGPWVDMKTDRYDLRGELNNPVRGMDKVRLSLTYADYFHDEKDPGNPTRKTGIDAKTDEEKQSKAIADRGHPAAIFKNKGFNSRLEGYHSPASLFGGTLKGMAGVQYQTQKASAVIPYLPSYGDTSKADPRYLLVPHTNKNFSVFALESFNKGNLTLEGAVRYERQKTPVEYDHELLADKLERYKQGAVIVARTPRHPDLSPYAQSAVSYAGTAHWEFAPDYRLSATYSHNERLPAPMELYFSGKHLATNSFEYGNKDLTKEKSDNYELALSHTGDKFSYKGSAYYSDFDNYIFNENIVKAGNLYIRRYNQTTAKFYGLEGEMTFHASPDHDITLFGDMVRGKIGSLAPVKGKLLHSGRKWVYFDDDIKEMQVTEDGFYDKDGTSSLTCADKTPEEWGQIDPDNECSRTINVYKNGTTTPNEDDYDWLERPATNAPRVPPMRLGMRWQGYFGDKWSANAEYSHVFEQNKVSTSTIAIKPKHEGMSYNNSENPLTMQARTITENVTKGYNLLNLGLDYHNHWGNVDYTLSLRANNVLDEKVYIHNSFLPFVPQMGRNFSLSATVKF</sequence>
<comment type="subcellular location">
    <subcellularLocation>
        <location evidence="1">Cell outer membrane</location>
        <topology evidence="1">Multi-pass membrane protein</topology>
    </subcellularLocation>
</comment>
<proteinExistence type="inferred from homology"/>
<evidence type="ECO:0000256" key="6">
    <source>
        <dbReference type="ARBA" id="ARBA00023136"/>
    </source>
</evidence>
<keyword evidence="7" id="KW-0998">Cell outer membrane</keyword>
<evidence type="ECO:0000256" key="5">
    <source>
        <dbReference type="ARBA" id="ARBA00023077"/>
    </source>
</evidence>
<evidence type="ECO:0000259" key="11">
    <source>
        <dbReference type="Pfam" id="PF00593"/>
    </source>
</evidence>
<evidence type="ECO:0000313" key="14">
    <source>
        <dbReference type="Proteomes" id="UP000254618"/>
    </source>
</evidence>
<dbReference type="InterPro" id="IPR037066">
    <property type="entry name" value="Plug_dom_sf"/>
</dbReference>
<dbReference type="InterPro" id="IPR012910">
    <property type="entry name" value="Plug_dom"/>
</dbReference>
<keyword evidence="3" id="KW-1134">Transmembrane beta strand</keyword>
<reference evidence="13 14" key="1">
    <citation type="submission" date="2018-06" db="EMBL/GenBank/DDBJ databases">
        <authorList>
            <consortium name="Pathogen Informatics"/>
            <person name="Doyle S."/>
        </authorList>
    </citation>
    <scope>NUCLEOTIDE SEQUENCE [LARGE SCALE GENOMIC DNA]</scope>
    <source>
        <strain evidence="13 14">NCTC11012</strain>
    </source>
</reference>
<feature type="domain" description="TonB-dependent receptor-like beta-barrel" evidence="11">
    <location>
        <begin position="352"/>
        <end position="888"/>
    </location>
</feature>
<dbReference type="PANTHER" id="PTHR30069:SF40">
    <property type="entry name" value="TONB-DEPENDENT RECEPTOR NMB0964-RELATED"/>
    <property type="match status" value="1"/>
</dbReference>
<comment type="similarity">
    <text evidence="8">Belongs to the TonB-dependent receptor family.</text>
</comment>
<keyword evidence="13" id="KW-0675">Receptor</keyword>
<feature type="compositionally biased region" description="Basic and acidic residues" evidence="9">
    <location>
        <begin position="404"/>
        <end position="413"/>
    </location>
</feature>
<evidence type="ECO:0000259" key="12">
    <source>
        <dbReference type="Pfam" id="PF07715"/>
    </source>
</evidence>
<evidence type="ECO:0000313" key="13">
    <source>
        <dbReference type="EMBL" id="STZ04559.1"/>
    </source>
</evidence>
<dbReference type="InterPro" id="IPR036942">
    <property type="entry name" value="Beta-barrel_TonB_sf"/>
</dbReference>
<keyword evidence="5 8" id="KW-0798">TonB box</keyword>
<feature type="chain" id="PRO_5017019870" evidence="10">
    <location>
        <begin position="39"/>
        <end position="918"/>
    </location>
</feature>
<dbReference type="Pfam" id="PF07715">
    <property type="entry name" value="Plug"/>
    <property type="match status" value="1"/>
</dbReference>
<dbReference type="RefSeq" id="WP_228144824.1">
    <property type="nucleotide sequence ID" value="NZ_MXAP01000011.1"/>
</dbReference>
<feature type="domain" description="TonB-dependent receptor plug" evidence="12">
    <location>
        <begin position="67"/>
        <end position="162"/>
    </location>
</feature>
<gene>
    <name evidence="13" type="ORF">NCTC11012_02841</name>
</gene>
<dbReference type="EMBL" id="UGQF01000001">
    <property type="protein sequence ID" value="STZ04559.1"/>
    <property type="molecule type" value="Genomic_DNA"/>
</dbReference>
<evidence type="ECO:0000256" key="2">
    <source>
        <dbReference type="ARBA" id="ARBA00022448"/>
    </source>
</evidence>
<protein>
    <submittedName>
        <fullName evidence="13">Probable TonB-dependent receptor NMB0964</fullName>
    </submittedName>
</protein>
<feature type="signal peptide" evidence="10">
    <location>
        <begin position="1"/>
        <end position="38"/>
    </location>
</feature>
<evidence type="ECO:0000256" key="10">
    <source>
        <dbReference type="SAM" id="SignalP"/>
    </source>
</evidence>
<evidence type="ECO:0000256" key="8">
    <source>
        <dbReference type="RuleBase" id="RU003357"/>
    </source>
</evidence>
<dbReference type="SUPFAM" id="SSF56935">
    <property type="entry name" value="Porins"/>
    <property type="match status" value="1"/>
</dbReference>
<name>A0A378QUG6_9GAMM</name>
<accession>A0A378QUG6</accession>
<dbReference type="Proteomes" id="UP000254618">
    <property type="component" value="Unassembled WGS sequence"/>
</dbReference>